<dbReference type="Pfam" id="PF00096">
    <property type="entry name" value="zf-C2H2"/>
    <property type="match status" value="3"/>
</dbReference>
<gene>
    <name evidence="7" type="ORF">HK105_204013</name>
</gene>
<accession>A0ABR4NAM5</accession>
<sequence length="338" mass="36886">MHSPADAPPAALDAAGIALRPYPPRPAFAHGAPDHVLDPSARPDQPPAPQHSPHLHRTAFDYPQHHHHHNQQHHNQQHHNQQHHNQQQQQFLERPLPEDDDFGDYPPRKFKWHVASGTSSAQGAAVQAPLQAAAPTQAAPQAPASARPQASAPALSAGPAPDIHEASEGDDARAVKLFACPQCLKTFTRKYNLQSHLRCHTMERPFECHSCHATFVRKHDLQRHVRSLHTSVRPHTCPHCSLTFARSDGLKRHLETEAKIHGKALLGSAAQSLDADGQLAAGFAADPSSDAHFQHAYASALTSEPNSGSSGDMDEDTFDNRFGMALRPTYAHNSAHGM</sequence>
<evidence type="ECO:0000256" key="1">
    <source>
        <dbReference type="ARBA" id="ARBA00022723"/>
    </source>
</evidence>
<dbReference type="Gene3D" id="3.30.160.60">
    <property type="entry name" value="Classic Zinc Finger"/>
    <property type="match status" value="3"/>
</dbReference>
<dbReference type="PANTHER" id="PTHR23235">
    <property type="entry name" value="KRUEPPEL-LIKE TRANSCRIPTION FACTOR"/>
    <property type="match status" value="1"/>
</dbReference>
<name>A0ABR4NAM5_9FUNG</name>
<protein>
    <recommendedName>
        <fullName evidence="6">C2H2-type domain-containing protein</fullName>
    </recommendedName>
</protein>
<feature type="region of interest" description="Disordered" evidence="5">
    <location>
        <begin position="126"/>
        <end position="166"/>
    </location>
</feature>
<dbReference type="Proteomes" id="UP001527925">
    <property type="component" value="Unassembled WGS sequence"/>
</dbReference>
<feature type="domain" description="C2H2-type" evidence="6">
    <location>
        <begin position="235"/>
        <end position="261"/>
    </location>
</feature>
<evidence type="ECO:0000256" key="2">
    <source>
        <dbReference type="ARBA" id="ARBA00022771"/>
    </source>
</evidence>
<feature type="compositionally biased region" description="Low complexity" evidence="5">
    <location>
        <begin position="126"/>
        <end position="161"/>
    </location>
</feature>
<keyword evidence="2 4" id="KW-0863">Zinc-finger</keyword>
<feature type="compositionally biased region" description="Low complexity" evidence="5">
    <location>
        <begin position="1"/>
        <end position="15"/>
    </location>
</feature>
<dbReference type="PANTHER" id="PTHR23235:SF120">
    <property type="entry name" value="KRUPPEL-LIKE FACTOR 15"/>
    <property type="match status" value="1"/>
</dbReference>
<keyword evidence="3" id="KW-0862">Zinc</keyword>
<dbReference type="InterPro" id="IPR036236">
    <property type="entry name" value="Znf_C2H2_sf"/>
</dbReference>
<dbReference type="PROSITE" id="PS00028">
    <property type="entry name" value="ZINC_FINGER_C2H2_1"/>
    <property type="match status" value="2"/>
</dbReference>
<dbReference type="SMART" id="SM00355">
    <property type="entry name" value="ZnF_C2H2"/>
    <property type="match status" value="3"/>
</dbReference>
<feature type="domain" description="C2H2-type" evidence="6">
    <location>
        <begin position="178"/>
        <end position="205"/>
    </location>
</feature>
<proteinExistence type="predicted"/>
<evidence type="ECO:0000256" key="4">
    <source>
        <dbReference type="PROSITE-ProRule" id="PRU00042"/>
    </source>
</evidence>
<dbReference type="PROSITE" id="PS50157">
    <property type="entry name" value="ZINC_FINGER_C2H2_2"/>
    <property type="match status" value="3"/>
</dbReference>
<evidence type="ECO:0000313" key="8">
    <source>
        <dbReference type="Proteomes" id="UP001527925"/>
    </source>
</evidence>
<comment type="caution">
    <text evidence="7">The sequence shown here is derived from an EMBL/GenBank/DDBJ whole genome shotgun (WGS) entry which is preliminary data.</text>
</comment>
<evidence type="ECO:0000313" key="7">
    <source>
        <dbReference type="EMBL" id="KAL2916580.1"/>
    </source>
</evidence>
<keyword evidence="8" id="KW-1185">Reference proteome</keyword>
<dbReference type="SUPFAM" id="SSF57667">
    <property type="entry name" value="beta-beta-alpha zinc fingers"/>
    <property type="match status" value="2"/>
</dbReference>
<evidence type="ECO:0000256" key="5">
    <source>
        <dbReference type="SAM" id="MobiDB-lite"/>
    </source>
</evidence>
<reference evidence="7 8" key="1">
    <citation type="submission" date="2023-09" db="EMBL/GenBank/DDBJ databases">
        <title>Pangenome analysis of Batrachochytrium dendrobatidis and related Chytrids.</title>
        <authorList>
            <person name="Yacoub M.N."/>
            <person name="Stajich J.E."/>
            <person name="James T.Y."/>
        </authorList>
    </citation>
    <scope>NUCLEOTIDE SEQUENCE [LARGE SCALE GENOMIC DNA]</scope>
    <source>
        <strain evidence="7 8">JEL0888</strain>
    </source>
</reference>
<feature type="compositionally biased region" description="Basic residues" evidence="5">
    <location>
        <begin position="65"/>
        <end position="82"/>
    </location>
</feature>
<evidence type="ECO:0000256" key="3">
    <source>
        <dbReference type="ARBA" id="ARBA00022833"/>
    </source>
</evidence>
<feature type="domain" description="C2H2-type" evidence="6">
    <location>
        <begin position="206"/>
        <end position="234"/>
    </location>
</feature>
<organism evidence="7 8">
    <name type="scientific">Polyrhizophydium stewartii</name>
    <dbReference type="NCBI Taxonomy" id="2732419"/>
    <lineage>
        <taxon>Eukaryota</taxon>
        <taxon>Fungi</taxon>
        <taxon>Fungi incertae sedis</taxon>
        <taxon>Chytridiomycota</taxon>
        <taxon>Chytridiomycota incertae sedis</taxon>
        <taxon>Chytridiomycetes</taxon>
        <taxon>Rhizophydiales</taxon>
        <taxon>Rhizophydiales incertae sedis</taxon>
        <taxon>Polyrhizophydium</taxon>
    </lineage>
</organism>
<keyword evidence="1" id="KW-0479">Metal-binding</keyword>
<evidence type="ECO:0000259" key="6">
    <source>
        <dbReference type="PROSITE" id="PS50157"/>
    </source>
</evidence>
<feature type="region of interest" description="Disordered" evidence="5">
    <location>
        <begin position="1"/>
        <end position="91"/>
    </location>
</feature>
<dbReference type="InterPro" id="IPR013087">
    <property type="entry name" value="Znf_C2H2_type"/>
</dbReference>
<dbReference type="EMBL" id="JADGIZ020000016">
    <property type="protein sequence ID" value="KAL2916580.1"/>
    <property type="molecule type" value="Genomic_DNA"/>
</dbReference>